<gene>
    <name evidence="2" type="ORF">L484_007259</name>
</gene>
<keyword evidence="3" id="KW-1185">Reference proteome</keyword>
<feature type="region of interest" description="Disordered" evidence="1">
    <location>
        <begin position="1"/>
        <end position="44"/>
    </location>
</feature>
<dbReference type="EMBL" id="KE344868">
    <property type="protein sequence ID" value="EXB82269.1"/>
    <property type="molecule type" value="Genomic_DNA"/>
</dbReference>
<evidence type="ECO:0000313" key="3">
    <source>
        <dbReference type="Proteomes" id="UP000030645"/>
    </source>
</evidence>
<accession>W9RMQ2</accession>
<feature type="compositionally biased region" description="Polar residues" evidence="1">
    <location>
        <begin position="18"/>
        <end position="34"/>
    </location>
</feature>
<evidence type="ECO:0000313" key="2">
    <source>
        <dbReference type="EMBL" id="EXB82269.1"/>
    </source>
</evidence>
<sequence length="84" mass="8664">MFSPLAKCETESPKGSVRVSTPKANTKTACQNKGSGNGIVKSSPVSATAQKFQSVPTVSLSNGDLSLKVGLPSENGIPSDKTKR</sequence>
<dbReference type="AlphaFoldDB" id="W9RMQ2"/>
<reference evidence="3" key="1">
    <citation type="submission" date="2013-01" db="EMBL/GenBank/DDBJ databases">
        <title>Draft Genome Sequence of a Mulberry Tree, Morus notabilis C.K. Schneid.</title>
        <authorList>
            <person name="He N."/>
            <person name="Zhao S."/>
        </authorList>
    </citation>
    <scope>NUCLEOTIDE SEQUENCE</scope>
</reference>
<dbReference type="Proteomes" id="UP000030645">
    <property type="component" value="Unassembled WGS sequence"/>
</dbReference>
<proteinExistence type="predicted"/>
<evidence type="ECO:0000256" key="1">
    <source>
        <dbReference type="SAM" id="MobiDB-lite"/>
    </source>
</evidence>
<organism evidence="2 3">
    <name type="scientific">Morus notabilis</name>
    <dbReference type="NCBI Taxonomy" id="981085"/>
    <lineage>
        <taxon>Eukaryota</taxon>
        <taxon>Viridiplantae</taxon>
        <taxon>Streptophyta</taxon>
        <taxon>Embryophyta</taxon>
        <taxon>Tracheophyta</taxon>
        <taxon>Spermatophyta</taxon>
        <taxon>Magnoliopsida</taxon>
        <taxon>eudicotyledons</taxon>
        <taxon>Gunneridae</taxon>
        <taxon>Pentapetalae</taxon>
        <taxon>rosids</taxon>
        <taxon>fabids</taxon>
        <taxon>Rosales</taxon>
        <taxon>Moraceae</taxon>
        <taxon>Moreae</taxon>
        <taxon>Morus</taxon>
    </lineage>
</organism>
<name>W9RMQ2_9ROSA</name>
<protein>
    <submittedName>
        <fullName evidence="2">Uncharacterized protein</fullName>
    </submittedName>
</protein>